<protein>
    <submittedName>
        <fullName evidence="4">Tetratricopeptide repeat protein</fullName>
    </submittedName>
</protein>
<gene>
    <name evidence="4" type="ORF">HC246_16340</name>
</gene>
<accession>A0ABX1LTP9</accession>
<dbReference type="InterPro" id="IPR024983">
    <property type="entry name" value="CHAT_dom"/>
</dbReference>
<comment type="caution">
    <text evidence="4">The sequence shown here is derived from an EMBL/GenBank/DDBJ whole genome shotgun (WGS) entry which is preliminary data.</text>
</comment>
<feature type="repeat" description="TPR" evidence="1">
    <location>
        <begin position="118"/>
        <end position="151"/>
    </location>
</feature>
<evidence type="ECO:0000313" key="4">
    <source>
        <dbReference type="EMBL" id="NMF59543.1"/>
    </source>
</evidence>
<dbReference type="InterPro" id="IPR019734">
    <property type="entry name" value="TPR_rpt"/>
</dbReference>
<name>A0ABX1LTP9_9CYAN</name>
<evidence type="ECO:0000256" key="2">
    <source>
        <dbReference type="SAM" id="SignalP"/>
    </source>
</evidence>
<feature type="domain" description="CHAT" evidence="3">
    <location>
        <begin position="569"/>
        <end position="841"/>
    </location>
</feature>
<dbReference type="Proteomes" id="UP000738376">
    <property type="component" value="Unassembled WGS sequence"/>
</dbReference>
<keyword evidence="2" id="KW-0732">Signal</keyword>
<dbReference type="EMBL" id="JAAVJL010000001">
    <property type="protein sequence ID" value="NMF59543.1"/>
    <property type="molecule type" value="Genomic_DNA"/>
</dbReference>
<dbReference type="Pfam" id="PF13424">
    <property type="entry name" value="TPR_12"/>
    <property type="match status" value="4"/>
</dbReference>
<dbReference type="SMART" id="SM00028">
    <property type="entry name" value="TPR"/>
    <property type="match status" value="8"/>
</dbReference>
<proteinExistence type="predicted"/>
<dbReference type="RefSeq" id="WP_169364311.1">
    <property type="nucleotide sequence ID" value="NZ_JAAVJL010000001.1"/>
</dbReference>
<evidence type="ECO:0000313" key="5">
    <source>
        <dbReference type="Proteomes" id="UP000738376"/>
    </source>
</evidence>
<evidence type="ECO:0000259" key="3">
    <source>
        <dbReference type="Pfam" id="PF12770"/>
    </source>
</evidence>
<dbReference type="PANTHER" id="PTHR10098:SF108">
    <property type="entry name" value="TETRATRICOPEPTIDE REPEAT PROTEIN 28"/>
    <property type="match status" value="1"/>
</dbReference>
<evidence type="ECO:0000256" key="1">
    <source>
        <dbReference type="PROSITE-ProRule" id="PRU00339"/>
    </source>
</evidence>
<dbReference type="InterPro" id="IPR011990">
    <property type="entry name" value="TPR-like_helical_dom_sf"/>
</dbReference>
<dbReference type="PANTHER" id="PTHR10098">
    <property type="entry name" value="RAPSYN-RELATED"/>
    <property type="match status" value="1"/>
</dbReference>
<sequence length="843" mass="93796">MNKGLSIVIATLLVSLPIQAQISEFAQAQSAQDRKSEADRLLDLGNQQYNKSYYQESIQSYQSALEIYRTLKDSNNEGSTLNNLGNVYYSLGQYQKALDFYQQSLAILQQTGDRQGEGTALNNLGEAYRMLGQFQKAIDLYQQSLVIKKQIGDRKGEGTSLGNLGNAYNSLGQHQKAIEFFQQSLAIKKQIGDRDGEGSSLNNLGLAAYTLGQYQQASDFFQQSLAIARQTGDLDSQGYSLIGLGNVYNSIGQYQQASVFFQQALTIFHQTGDRNGEGNSLNNLGLVSSNQGQYEQAIAFYQKSLGIFRQIGDRNGQGIALNNLGAIFNKLKQPELAILFYKQSVNVRESIRKDIRGLGKEEQKSYLDTIAGSYRNLADLLLRQDRILEAQQVLDLLKVQELSDYLQNVRGNSQTAQGIDLQNPEQNLIALANELNILQRKDREGKLNETEQQRLTQLVQLERDQNKQFNAFLNSPEVQKLITELRRTEQQQNINLANYRKLQKDVLTQMPNAVMLYPMILGDRLELVLINAKTPPLHRTVKISRELLNQEISNFLSGLRDASADDVKEPAQKFYGWLIKPFETELEQLKIDTIIYAPDGQLRYIPLSALYDGRQWVAEKYRVNNITAESLTSFIPKPLAQPKIFAGAFGGQAGDRKRAGFEGLPATITEVQKIASRFPNTTTLTEDAFSKTATETRANSHTILHLATHGELSVGTPEDSFILFGNGDKATISEIKEWSLSNVDLVVLSACQTGIGKKLGNGVEILGLGYQMQSAGARVAIASLWKVDDAGTQALMEAFYGELKKGDVPVAEALRKAQVTLIHSAKYKHPNYWSAFFAIGNGL</sequence>
<feature type="chain" id="PRO_5047190141" evidence="2">
    <location>
        <begin position="21"/>
        <end position="843"/>
    </location>
</feature>
<dbReference type="SUPFAM" id="SSF48452">
    <property type="entry name" value="TPR-like"/>
    <property type="match status" value="2"/>
</dbReference>
<feature type="repeat" description="TPR" evidence="1">
    <location>
        <begin position="78"/>
        <end position="111"/>
    </location>
</feature>
<feature type="repeat" description="TPR" evidence="1">
    <location>
        <begin position="198"/>
        <end position="231"/>
    </location>
</feature>
<keyword evidence="5" id="KW-1185">Reference proteome</keyword>
<dbReference type="Gene3D" id="1.25.40.10">
    <property type="entry name" value="Tetratricopeptide repeat domain"/>
    <property type="match status" value="2"/>
</dbReference>
<dbReference type="Pfam" id="PF12770">
    <property type="entry name" value="CHAT"/>
    <property type="match status" value="1"/>
</dbReference>
<feature type="signal peptide" evidence="2">
    <location>
        <begin position="1"/>
        <end position="20"/>
    </location>
</feature>
<feature type="repeat" description="TPR" evidence="1">
    <location>
        <begin position="238"/>
        <end position="271"/>
    </location>
</feature>
<feature type="repeat" description="TPR" evidence="1">
    <location>
        <begin position="278"/>
        <end position="311"/>
    </location>
</feature>
<feature type="repeat" description="TPR" evidence="1">
    <location>
        <begin position="158"/>
        <end position="191"/>
    </location>
</feature>
<dbReference type="PROSITE" id="PS50293">
    <property type="entry name" value="TPR_REGION"/>
    <property type="match status" value="1"/>
</dbReference>
<dbReference type="PROSITE" id="PS50005">
    <property type="entry name" value="TPR"/>
    <property type="match status" value="6"/>
</dbReference>
<reference evidence="4 5" key="1">
    <citation type="submission" date="2020-03" db="EMBL/GenBank/DDBJ databases">
        <title>Draft Genome Sequence of 2-Methylisoborneol Producing Pseudanabaena yagii Strain GIHE-NHR1 Isolated from North Han River in South Korea.</title>
        <authorList>
            <person name="Jeong J."/>
        </authorList>
    </citation>
    <scope>NUCLEOTIDE SEQUENCE [LARGE SCALE GENOMIC DNA]</scope>
    <source>
        <strain evidence="4 5">GIHE-NHR1</strain>
    </source>
</reference>
<organism evidence="4 5">
    <name type="scientific">Pseudanabaena yagii GIHE-NHR1</name>
    <dbReference type="NCBI Taxonomy" id="2722753"/>
    <lineage>
        <taxon>Bacteria</taxon>
        <taxon>Bacillati</taxon>
        <taxon>Cyanobacteriota</taxon>
        <taxon>Cyanophyceae</taxon>
        <taxon>Pseudanabaenales</taxon>
        <taxon>Pseudanabaenaceae</taxon>
        <taxon>Pseudanabaena</taxon>
        <taxon>Pseudanabaena yagii</taxon>
    </lineage>
</organism>
<keyword evidence="1" id="KW-0802">TPR repeat</keyword>